<name>A0A061J0N4_TRYRA</name>
<dbReference type="EMBL" id="AUPL01005467">
    <property type="protein sequence ID" value="ESL06852.1"/>
    <property type="molecule type" value="Genomic_DNA"/>
</dbReference>
<dbReference type="VEuPathDB" id="TriTrypDB:TRSC58_05467"/>
<evidence type="ECO:0000313" key="3">
    <source>
        <dbReference type="Proteomes" id="UP000031737"/>
    </source>
</evidence>
<dbReference type="AlphaFoldDB" id="A0A061J0N4"/>
<evidence type="ECO:0000313" key="2">
    <source>
        <dbReference type="EMBL" id="ESL06852.1"/>
    </source>
</evidence>
<sequence length="186" mass="21667">MLVAQMKPSAKVWLQEQRRQRNALPSEEETRIRRLKERLQLGVPLELHDARHRSRRNQPKAGPSVGTASLLEQNAVLVARLDTMEELLCHGEEERRMMRSQLLQASDENRRCAMQLIHSALDRHQGELVLEERVFRETLLRHESEAKQNILWELNQCLRGGKLTHVSRNDLTKRKPGVLLGKQFYA</sequence>
<dbReference type="Proteomes" id="UP000031737">
    <property type="component" value="Unassembled WGS sequence"/>
</dbReference>
<comment type="caution">
    <text evidence="2">The sequence shown here is derived from an EMBL/GenBank/DDBJ whole genome shotgun (WGS) entry which is preliminary data.</text>
</comment>
<feature type="region of interest" description="Disordered" evidence="1">
    <location>
        <begin position="46"/>
        <end position="67"/>
    </location>
</feature>
<organism evidence="2 3">
    <name type="scientific">Trypanosoma rangeli SC58</name>
    <dbReference type="NCBI Taxonomy" id="429131"/>
    <lineage>
        <taxon>Eukaryota</taxon>
        <taxon>Discoba</taxon>
        <taxon>Euglenozoa</taxon>
        <taxon>Kinetoplastea</taxon>
        <taxon>Metakinetoplastina</taxon>
        <taxon>Trypanosomatida</taxon>
        <taxon>Trypanosomatidae</taxon>
        <taxon>Trypanosoma</taxon>
        <taxon>Herpetosoma</taxon>
    </lineage>
</organism>
<keyword evidence="3" id="KW-1185">Reference proteome</keyword>
<protein>
    <submittedName>
        <fullName evidence="2">Uncharacterized protein</fullName>
    </submittedName>
</protein>
<dbReference type="OrthoDB" id="247811at2759"/>
<gene>
    <name evidence="2" type="ORF">TRSC58_05467</name>
</gene>
<evidence type="ECO:0000256" key="1">
    <source>
        <dbReference type="SAM" id="MobiDB-lite"/>
    </source>
</evidence>
<proteinExistence type="predicted"/>
<reference evidence="2 3" key="1">
    <citation type="submission" date="2013-07" db="EMBL/GenBank/DDBJ databases">
        <authorList>
            <person name="Stoco P.H."/>
            <person name="Wagner G."/>
            <person name="Gerber A."/>
            <person name="Zaha A."/>
            <person name="Thompson C."/>
            <person name="Bartholomeu D.C."/>
            <person name="Luckemeyer D.D."/>
            <person name="Bahia D."/>
            <person name="Loreto E."/>
            <person name="Prestes E.B."/>
            <person name="Lima F.M."/>
            <person name="Rodrigues-Luiz G."/>
            <person name="Vallejo G.A."/>
            <person name="Filho J.F."/>
            <person name="Monteiro K.M."/>
            <person name="Tyler K.M."/>
            <person name="de Almeida L.G."/>
            <person name="Ortiz M.F."/>
            <person name="Siervo M.A."/>
            <person name="de Moraes M.H."/>
            <person name="Cunha O.L."/>
            <person name="Mendonca-Neto R."/>
            <person name="Silva R."/>
            <person name="Teixeira S.M."/>
            <person name="Murta S.M."/>
            <person name="Sincero T.C."/>
            <person name="Mendes T.A."/>
            <person name="Urmenyi T.P."/>
            <person name="Silva V.G."/>
            <person name="da Rocha W.D."/>
            <person name="Andersson B."/>
            <person name="Romanha A.J."/>
            <person name="Steindel M."/>
            <person name="de Vasconcelos A.T."/>
            <person name="Grisard E.C."/>
        </authorList>
    </citation>
    <scope>NUCLEOTIDE SEQUENCE [LARGE SCALE GENOMIC DNA]</scope>
    <source>
        <strain evidence="2 3">SC58</strain>
    </source>
</reference>
<accession>A0A061J0N4</accession>